<accession>A0A5E4Y893</accession>
<evidence type="ECO:0000313" key="4">
    <source>
        <dbReference type="Proteomes" id="UP000396788"/>
    </source>
</evidence>
<dbReference type="PRINTS" id="PR00038">
    <property type="entry name" value="HTHLUXR"/>
</dbReference>
<dbReference type="GO" id="GO:0006355">
    <property type="term" value="P:regulation of DNA-templated transcription"/>
    <property type="evidence" value="ECO:0007669"/>
    <property type="project" value="InterPro"/>
</dbReference>
<dbReference type="InterPro" id="IPR039420">
    <property type="entry name" value="WalR-like"/>
</dbReference>
<dbReference type="PROSITE" id="PS50043">
    <property type="entry name" value="HTH_LUXR_2"/>
    <property type="match status" value="1"/>
</dbReference>
<name>A0A5E4Y893_9BURK</name>
<dbReference type="InterPro" id="IPR011006">
    <property type="entry name" value="CheY-like_superfamily"/>
</dbReference>
<dbReference type="CDD" id="cd06170">
    <property type="entry name" value="LuxR_C_like"/>
    <property type="match status" value="1"/>
</dbReference>
<dbReference type="Gene3D" id="3.40.50.2300">
    <property type="match status" value="1"/>
</dbReference>
<dbReference type="InterPro" id="IPR016032">
    <property type="entry name" value="Sig_transdc_resp-reg_C-effctor"/>
</dbReference>
<gene>
    <name evidence="3" type="ORF">PCE31107_04360</name>
</gene>
<dbReference type="Pfam" id="PF00196">
    <property type="entry name" value="GerE"/>
    <property type="match status" value="1"/>
</dbReference>
<sequence length="309" mass="32969">MRVSCVDCATSEVTPDVCLMTKAGGFLRFSWPPGHVSNMRRGVTHERIGLDNKRGGGPGGLTGTTGETMRVLVVGEAASWLSGLQVALQTDANATPPVLRHVDEAAAQDWLWLRELPSRRALVLAESVARTPDIDGLCATAADCAPPVPVLVIGDAGFPDEIIRWLQAGAAACLPWPSSVARTRAVFDLAFSGGRFVPDEAISALLVLWRQEALGEALPLSRLPVFPMGGDKATQLAESALLGISARQYEILALLSRGLSIKTICQQLAISEGTAKTHVSALYRRLGARNRGEAIYIAAQRGARHLFET</sequence>
<proteinExistence type="predicted"/>
<protein>
    <submittedName>
        <fullName evidence="3">Helix-turn-helix transcriptional regulator</fullName>
    </submittedName>
</protein>
<reference evidence="3 4" key="1">
    <citation type="submission" date="2019-08" db="EMBL/GenBank/DDBJ databases">
        <authorList>
            <person name="Peeters C."/>
        </authorList>
    </citation>
    <scope>NUCLEOTIDE SEQUENCE [LARGE SCALE GENOMIC DNA]</scope>
    <source>
        <strain evidence="3 4">LMG 31107</strain>
    </source>
</reference>
<dbReference type="SUPFAM" id="SSF52172">
    <property type="entry name" value="CheY-like"/>
    <property type="match status" value="1"/>
</dbReference>
<dbReference type="AlphaFoldDB" id="A0A5E4Y893"/>
<dbReference type="GO" id="GO:0003677">
    <property type="term" value="F:DNA binding"/>
    <property type="evidence" value="ECO:0007669"/>
    <property type="project" value="UniProtKB-KW"/>
</dbReference>
<feature type="domain" description="HTH luxR-type" evidence="2">
    <location>
        <begin position="237"/>
        <end position="302"/>
    </location>
</feature>
<evidence type="ECO:0000313" key="3">
    <source>
        <dbReference type="EMBL" id="VVE44929.1"/>
    </source>
</evidence>
<evidence type="ECO:0000256" key="1">
    <source>
        <dbReference type="ARBA" id="ARBA00023125"/>
    </source>
</evidence>
<evidence type="ECO:0000259" key="2">
    <source>
        <dbReference type="PROSITE" id="PS50043"/>
    </source>
</evidence>
<dbReference type="SMART" id="SM00421">
    <property type="entry name" value="HTH_LUXR"/>
    <property type="match status" value="1"/>
</dbReference>
<dbReference type="Proteomes" id="UP000396788">
    <property type="component" value="Unassembled WGS sequence"/>
</dbReference>
<organism evidence="3 4">
    <name type="scientific">Pandoraea cepalis</name>
    <dbReference type="NCBI Taxonomy" id="2508294"/>
    <lineage>
        <taxon>Bacteria</taxon>
        <taxon>Pseudomonadati</taxon>
        <taxon>Pseudomonadota</taxon>
        <taxon>Betaproteobacteria</taxon>
        <taxon>Burkholderiales</taxon>
        <taxon>Burkholderiaceae</taxon>
        <taxon>Pandoraea</taxon>
    </lineage>
</organism>
<dbReference type="PANTHER" id="PTHR43214">
    <property type="entry name" value="TWO-COMPONENT RESPONSE REGULATOR"/>
    <property type="match status" value="1"/>
</dbReference>
<dbReference type="SUPFAM" id="SSF46894">
    <property type="entry name" value="C-terminal effector domain of the bipartite response regulators"/>
    <property type="match status" value="1"/>
</dbReference>
<dbReference type="EMBL" id="CABPRY010000016">
    <property type="protein sequence ID" value="VVE44929.1"/>
    <property type="molecule type" value="Genomic_DNA"/>
</dbReference>
<dbReference type="InterPro" id="IPR000792">
    <property type="entry name" value="Tscrpt_reg_LuxR_C"/>
</dbReference>
<keyword evidence="1" id="KW-0238">DNA-binding</keyword>